<feature type="transmembrane region" description="Helical" evidence="5">
    <location>
        <begin position="123"/>
        <end position="141"/>
    </location>
</feature>
<feature type="transmembrane region" description="Helical" evidence="5">
    <location>
        <begin position="12"/>
        <end position="30"/>
    </location>
</feature>
<dbReference type="GO" id="GO:0016020">
    <property type="term" value="C:membrane"/>
    <property type="evidence" value="ECO:0007669"/>
    <property type="project" value="UniProtKB-SubCell"/>
</dbReference>
<keyword evidence="8" id="KW-1185">Reference proteome</keyword>
<dbReference type="PANTHER" id="PTHR22911:SF6">
    <property type="entry name" value="SOLUTE CARRIER FAMILY 35 MEMBER G1"/>
    <property type="match status" value="1"/>
</dbReference>
<gene>
    <name evidence="7" type="ORF">DWV00_31340</name>
</gene>
<keyword evidence="4 5" id="KW-0472">Membrane</keyword>
<dbReference type="EMBL" id="QRGA01000024">
    <property type="protein sequence ID" value="RDU94960.1"/>
    <property type="molecule type" value="Genomic_DNA"/>
</dbReference>
<feature type="transmembrane region" description="Helical" evidence="5">
    <location>
        <begin position="96"/>
        <end position="116"/>
    </location>
</feature>
<proteinExistence type="predicted"/>
<feature type="transmembrane region" description="Helical" evidence="5">
    <location>
        <begin position="147"/>
        <end position="167"/>
    </location>
</feature>
<evidence type="ECO:0000313" key="8">
    <source>
        <dbReference type="Proteomes" id="UP000256838"/>
    </source>
</evidence>
<dbReference type="PANTHER" id="PTHR22911">
    <property type="entry name" value="ACYL-MALONYL CONDENSING ENZYME-RELATED"/>
    <property type="match status" value="1"/>
</dbReference>
<comment type="caution">
    <text evidence="7">The sequence shown here is derived from an EMBL/GenBank/DDBJ whole genome shotgun (WGS) entry which is preliminary data.</text>
</comment>
<dbReference type="SUPFAM" id="SSF103481">
    <property type="entry name" value="Multidrug resistance efflux transporter EmrE"/>
    <property type="match status" value="2"/>
</dbReference>
<feature type="transmembrane region" description="Helical" evidence="5">
    <location>
        <begin position="72"/>
        <end position="90"/>
    </location>
</feature>
<feature type="transmembrane region" description="Helical" evidence="5">
    <location>
        <begin position="235"/>
        <end position="253"/>
    </location>
</feature>
<feature type="transmembrane region" description="Helical" evidence="5">
    <location>
        <begin position="265"/>
        <end position="284"/>
    </location>
</feature>
<sequence>MSTTSRSVKPEIVASILLCPISLAGMGMFIKAASGVPESALLLARFGVPALIYWGLLAAKRYPFRSIRPHKHLLRAALGFSSVSCLFAAIERIPLSTALCLSYTLPFFAYAISLLSGKDRFDARGLFVIGALAGVVCMTNPSAHADVMGIAFALASALFGAIALYEIKRVARSEDSDAVLIMYFTISTIGLTLYILFFDKVAVQTMNTVPWGMLTLIGICGLLYQVGLVTSLKEVSVSLVSMFLLLSVAISFAGDRLLFKSAFSFVGTLGLVILAASILCFQYFESSKQKLARG</sequence>
<dbReference type="OrthoDB" id="8524934at2"/>
<evidence type="ECO:0000259" key="6">
    <source>
        <dbReference type="Pfam" id="PF00892"/>
    </source>
</evidence>
<evidence type="ECO:0000256" key="2">
    <source>
        <dbReference type="ARBA" id="ARBA00022692"/>
    </source>
</evidence>
<dbReference type="InterPro" id="IPR037185">
    <property type="entry name" value="EmrE-like"/>
</dbReference>
<organism evidence="7 8">
    <name type="scientific">Trinickia dinghuensis</name>
    <dbReference type="NCBI Taxonomy" id="2291023"/>
    <lineage>
        <taxon>Bacteria</taxon>
        <taxon>Pseudomonadati</taxon>
        <taxon>Pseudomonadota</taxon>
        <taxon>Betaproteobacteria</taxon>
        <taxon>Burkholderiales</taxon>
        <taxon>Burkholderiaceae</taxon>
        <taxon>Trinickia</taxon>
    </lineage>
</organism>
<feature type="domain" description="EamA" evidence="6">
    <location>
        <begin position="148"/>
        <end position="280"/>
    </location>
</feature>
<dbReference type="InterPro" id="IPR000620">
    <property type="entry name" value="EamA_dom"/>
</dbReference>
<dbReference type="Proteomes" id="UP000256838">
    <property type="component" value="Unassembled WGS sequence"/>
</dbReference>
<comment type="subcellular location">
    <subcellularLocation>
        <location evidence="1">Membrane</location>
        <topology evidence="1">Multi-pass membrane protein</topology>
    </subcellularLocation>
</comment>
<feature type="transmembrane region" description="Helical" evidence="5">
    <location>
        <begin position="42"/>
        <end position="60"/>
    </location>
</feature>
<evidence type="ECO:0000313" key="7">
    <source>
        <dbReference type="EMBL" id="RDU94960.1"/>
    </source>
</evidence>
<protein>
    <submittedName>
        <fullName evidence="7">DMT family transporter</fullName>
    </submittedName>
</protein>
<name>A0A3D8JPZ2_9BURK</name>
<evidence type="ECO:0000256" key="1">
    <source>
        <dbReference type="ARBA" id="ARBA00004141"/>
    </source>
</evidence>
<keyword evidence="3 5" id="KW-1133">Transmembrane helix</keyword>
<evidence type="ECO:0000256" key="3">
    <source>
        <dbReference type="ARBA" id="ARBA00022989"/>
    </source>
</evidence>
<dbReference type="Pfam" id="PF00892">
    <property type="entry name" value="EamA"/>
    <property type="match status" value="1"/>
</dbReference>
<feature type="transmembrane region" description="Helical" evidence="5">
    <location>
        <begin position="209"/>
        <end position="228"/>
    </location>
</feature>
<evidence type="ECO:0000256" key="4">
    <source>
        <dbReference type="ARBA" id="ARBA00023136"/>
    </source>
</evidence>
<dbReference type="AlphaFoldDB" id="A0A3D8JPZ2"/>
<feature type="transmembrane region" description="Helical" evidence="5">
    <location>
        <begin position="179"/>
        <end position="197"/>
    </location>
</feature>
<reference evidence="7 8" key="1">
    <citation type="submission" date="2018-08" db="EMBL/GenBank/DDBJ databases">
        <title>Paraburkholderia sp. DHOM06 isolated from forest soil.</title>
        <authorList>
            <person name="Gao Z.-H."/>
            <person name="Qiu L.-H."/>
        </authorList>
    </citation>
    <scope>NUCLEOTIDE SEQUENCE [LARGE SCALE GENOMIC DNA]</scope>
    <source>
        <strain evidence="7 8">DHOM06</strain>
    </source>
</reference>
<keyword evidence="2 5" id="KW-0812">Transmembrane</keyword>
<accession>A0A3D8JPZ2</accession>
<dbReference type="RefSeq" id="WP_115537498.1">
    <property type="nucleotide sequence ID" value="NZ_QRGA01000024.1"/>
</dbReference>
<evidence type="ECO:0000256" key="5">
    <source>
        <dbReference type="SAM" id="Phobius"/>
    </source>
</evidence>